<keyword evidence="9 18" id="KW-0812">Transmembrane</keyword>
<dbReference type="GO" id="GO:0005776">
    <property type="term" value="C:autophagosome"/>
    <property type="evidence" value="ECO:0007669"/>
    <property type="project" value="UniProtKB-SubCell"/>
</dbReference>
<evidence type="ECO:0000256" key="14">
    <source>
        <dbReference type="ARBA" id="ARBA00023136"/>
    </source>
</evidence>
<dbReference type="GO" id="GO:0005769">
    <property type="term" value="C:early endosome"/>
    <property type="evidence" value="ECO:0007669"/>
    <property type="project" value="UniProtKB-SubCell"/>
</dbReference>
<evidence type="ECO:0000256" key="2">
    <source>
        <dbReference type="ARBA" id="ARBA00004172"/>
    </source>
</evidence>
<dbReference type="RefSeq" id="XP_015596410.1">
    <property type="nucleotide sequence ID" value="XM_015740924.2"/>
</dbReference>
<proteinExistence type="inferred from homology"/>
<evidence type="ECO:0000313" key="20">
    <source>
        <dbReference type="RefSeq" id="XP_015596410.1"/>
    </source>
</evidence>
<sequence>MAVYKGAGHYYVYIKKSLFFYMNSSINYTHKVTMFRGRGGGGGRQFDNVDYTQLTETDSGFVDSQFVSPPVKIPWKAITLAALLFVGGTIMLIIGSLMVSGHIDSKYSDRMWPVIILGALMFIPGAYHVRVAVLAYRKVPGYSFDDIPEFE</sequence>
<keyword evidence="14 18" id="KW-0472">Membrane</keyword>
<evidence type="ECO:0000256" key="11">
    <source>
        <dbReference type="ARBA" id="ARBA00022989"/>
    </source>
</evidence>
<evidence type="ECO:0000256" key="5">
    <source>
        <dbReference type="ARBA" id="ARBA00004419"/>
    </source>
</evidence>
<comment type="similarity">
    <text evidence="8">Belongs to the TMEM134/TMEM230 family.</text>
</comment>
<protein>
    <recommendedName>
        <fullName evidence="17">Transmembrane protein 230</fullName>
    </recommendedName>
</protein>
<keyword evidence="12" id="KW-0770">Synapse</keyword>
<keyword evidence="15" id="KW-0968">Cytoplasmic vesicle</keyword>
<evidence type="ECO:0000256" key="18">
    <source>
        <dbReference type="SAM" id="Phobius"/>
    </source>
</evidence>
<evidence type="ECO:0000256" key="16">
    <source>
        <dbReference type="ARBA" id="ARBA00024003"/>
    </source>
</evidence>
<evidence type="ECO:0000256" key="7">
    <source>
        <dbReference type="ARBA" id="ARBA00004603"/>
    </source>
</evidence>
<dbReference type="PANTHER" id="PTHR15664:SF6">
    <property type="entry name" value="TRANSMEMBRANE PROTEIN 230"/>
    <property type="match status" value="1"/>
</dbReference>
<name>A0AAJ7BWZ8_CEPCN</name>
<dbReference type="GO" id="GO:0016020">
    <property type="term" value="C:membrane"/>
    <property type="evidence" value="ECO:0007669"/>
    <property type="project" value="UniProtKB-SubCell"/>
</dbReference>
<comment type="subcellular location">
    <subcellularLocation>
        <location evidence="5">Cytoplasmic vesicle</location>
        <location evidence="5">Autophagosome</location>
    </subcellularLocation>
    <subcellularLocation>
        <location evidence="3">Cytoplasmic vesicle</location>
        <location evidence="3">Secretory vesicle</location>
        <location evidence="3">Synaptic vesicle</location>
    </subcellularLocation>
    <subcellularLocation>
        <location evidence="4">Early endosome</location>
    </subcellularLocation>
    <subcellularLocation>
        <location evidence="6">Golgi apparatus</location>
        <location evidence="6">trans-Golgi network</location>
    </subcellularLocation>
    <subcellularLocation>
        <location evidence="7">Late endosome</location>
    </subcellularLocation>
    <subcellularLocation>
        <location evidence="1">Membrane</location>
        <topology evidence="1">Multi-pass membrane protein</topology>
    </subcellularLocation>
    <subcellularLocation>
        <location evidence="2">Recycling endosome</location>
    </subcellularLocation>
</comment>
<comment type="function">
    <text evidence="16">Involved in trafficking and recycling of synaptic vesicles.</text>
</comment>
<evidence type="ECO:0000256" key="6">
    <source>
        <dbReference type="ARBA" id="ARBA00004601"/>
    </source>
</evidence>
<evidence type="ECO:0000256" key="9">
    <source>
        <dbReference type="ARBA" id="ARBA00022692"/>
    </source>
</evidence>
<keyword evidence="13" id="KW-0333">Golgi apparatus</keyword>
<evidence type="ECO:0000256" key="17">
    <source>
        <dbReference type="ARBA" id="ARBA00024088"/>
    </source>
</evidence>
<dbReference type="AlphaFoldDB" id="A0AAJ7BWZ8"/>
<reference evidence="20" key="1">
    <citation type="submission" date="2025-08" db="UniProtKB">
        <authorList>
            <consortium name="RefSeq"/>
        </authorList>
    </citation>
    <scope>IDENTIFICATION</scope>
</reference>
<dbReference type="GO" id="GO:0055037">
    <property type="term" value="C:recycling endosome"/>
    <property type="evidence" value="ECO:0007669"/>
    <property type="project" value="UniProtKB-SubCell"/>
</dbReference>
<evidence type="ECO:0000256" key="12">
    <source>
        <dbReference type="ARBA" id="ARBA00023018"/>
    </source>
</evidence>
<dbReference type="GO" id="GO:0008021">
    <property type="term" value="C:synaptic vesicle"/>
    <property type="evidence" value="ECO:0007669"/>
    <property type="project" value="UniProtKB-SubCell"/>
</dbReference>
<evidence type="ECO:0000256" key="15">
    <source>
        <dbReference type="ARBA" id="ARBA00023329"/>
    </source>
</evidence>
<dbReference type="GO" id="GO:0005794">
    <property type="term" value="C:Golgi apparatus"/>
    <property type="evidence" value="ECO:0007669"/>
    <property type="project" value="UniProtKB-SubCell"/>
</dbReference>
<feature type="transmembrane region" description="Helical" evidence="18">
    <location>
        <begin position="111"/>
        <end position="129"/>
    </location>
</feature>
<dbReference type="Pfam" id="PF05915">
    <property type="entry name" value="TMEM_230_134"/>
    <property type="match status" value="1"/>
</dbReference>
<feature type="transmembrane region" description="Helical" evidence="18">
    <location>
        <begin position="77"/>
        <end position="99"/>
    </location>
</feature>
<accession>A0AAJ7BWZ8</accession>
<organism evidence="19 20">
    <name type="scientific">Cephus cinctus</name>
    <name type="common">Wheat stem sawfly</name>
    <dbReference type="NCBI Taxonomy" id="211228"/>
    <lineage>
        <taxon>Eukaryota</taxon>
        <taxon>Metazoa</taxon>
        <taxon>Ecdysozoa</taxon>
        <taxon>Arthropoda</taxon>
        <taxon>Hexapoda</taxon>
        <taxon>Insecta</taxon>
        <taxon>Pterygota</taxon>
        <taxon>Neoptera</taxon>
        <taxon>Endopterygota</taxon>
        <taxon>Hymenoptera</taxon>
        <taxon>Cephoidea</taxon>
        <taxon>Cephidae</taxon>
        <taxon>Cephus</taxon>
    </lineage>
</organism>
<dbReference type="Proteomes" id="UP000694920">
    <property type="component" value="Unplaced"/>
</dbReference>
<evidence type="ECO:0000256" key="8">
    <source>
        <dbReference type="ARBA" id="ARBA00007743"/>
    </source>
</evidence>
<dbReference type="PANTHER" id="PTHR15664">
    <property type="entry name" value="C20ORF30 PROTEIN"/>
    <property type="match status" value="1"/>
</dbReference>
<keyword evidence="10" id="KW-0967">Endosome</keyword>
<gene>
    <name evidence="20" type="primary">LOC107268288</name>
</gene>
<dbReference type="KEGG" id="ccin:107268288"/>
<evidence type="ECO:0000256" key="3">
    <source>
        <dbReference type="ARBA" id="ARBA00004234"/>
    </source>
</evidence>
<evidence type="ECO:0000256" key="13">
    <source>
        <dbReference type="ARBA" id="ARBA00023034"/>
    </source>
</evidence>
<keyword evidence="11 18" id="KW-1133">Transmembrane helix</keyword>
<dbReference type="GeneID" id="107268288"/>
<dbReference type="GO" id="GO:0005770">
    <property type="term" value="C:late endosome"/>
    <property type="evidence" value="ECO:0007669"/>
    <property type="project" value="UniProtKB-SubCell"/>
</dbReference>
<evidence type="ECO:0000256" key="1">
    <source>
        <dbReference type="ARBA" id="ARBA00004141"/>
    </source>
</evidence>
<evidence type="ECO:0000256" key="10">
    <source>
        <dbReference type="ARBA" id="ARBA00022753"/>
    </source>
</evidence>
<dbReference type="InterPro" id="IPR044234">
    <property type="entry name" value="TMEM230"/>
</dbReference>
<evidence type="ECO:0000313" key="19">
    <source>
        <dbReference type="Proteomes" id="UP000694920"/>
    </source>
</evidence>
<dbReference type="InterPro" id="IPR008590">
    <property type="entry name" value="TMEM_230/134"/>
</dbReference>
<keyword evidence="19" id="KW-1185">Reference proteome</keyword>
<evidence type="ECO:0000256" key="4">
    <source>
        <dbReference type="ARBA" id="ARBA00004412"/>
    </source>
</evidence>